<dbReference type="SUPFAM" id="SSF55729">
    <property type="entry name" value="Acyl-CoA N-acyltransferases (Nat)"/>
    <property type="match status" value="1"/>
</dbReference>
<name>A0ABX5M7H9_9GAMM</name>
<reference evidence="1 2" key="1">
    <citation type="submission" date="2015-03" db="EMBL/GenBank/DDBJ databases">
        <authorList>
            <person name="Krishnan R."/>
            <person name="Midha S."/>
            <person name="Patil P.B."/>
            <person name="Rameshkumar N."/>
        </authorList>
    </citation>
    <scope>NUCLEOTIDE SEQUENCE [LARGE SCALE GENOMIC DNA]</scope>
    <source>
        <strain evidence="1 2">L1E11</strain>
    </source>
</reference>
<dbReference type="InterPro" id="IPR010037">
    <property type="entry name" value="FkbH_domain"/>
</dbReference>
<dbReference type="SUPFAM" id="SSF56784">
    <property type="entry name" value="HAD-like"/>
    <property type="match status" value="1"/>
</dbReference>
<accession>A0ABX5M7H9</accession>
<gene>
    <name evidence="1" type="ORF">WH50_02130</name>
</gene>
<keyword evidence="2" id="KW-1185">Reference proteome</keyword>
<dbReference type="NCBIfam" id="TIGR01686">
    <property type="entry name" value="FkbH"/>
    <property type="match status" value="1"/>
</dbReference>
<dbReference type="Gene3D" id="3.40.50.1000">
    <property type="entry name" value="HAD superfamily/HAD-like"/>
    <property type="match status" value="1"/>
</dbReference>
<evidence type="ECO:0000313" key="1">
    <source>
        <dbReference type="EMBL" id="PXF32850.1"/>
    </source>
</evidence>
<sequence>MPLDSREQGGLTELVDMLAADIQSITDLLRCNAPDVADAFCAVMEGVHQPLLNKHSSKPIRIALIGDCIMTEISSFLEPLLFERTISIDYKTFYFSSRMGEGIDTQGIEEGIASGKFDLIALSFLTFEGLPLYTHLLQTATSGKVALSVLNEQCDALLVSIDRYIAAIRARTNTPILLHGCSGLPLGKYRRRLPFLPVMSPGKRYVVERLNAGLRDIAGHLENILLIDEQAVVARAGHRYASQHLLPHALRKNAYIHHSRFGMLMAEEYAHMVNAYYLLANTKVLLVDFDNTLWQGVMADGPVVHDVAGQQLLKELQQAGILLVSLSKNDPRNIRWEEMQLQPDDFVLHKISWDAKPQAVLEVASVLDLDPRSFVMLDDNPVERELVTTSVQGITAFDPLQPSSWQYLRWLLSFPATRQTEEAGRRTSMYREAAQRREAQAISFDYDAMMHSLELKVGWRLATHKDLDRLHELISRTNQFNTTTIRYSQAELEQLLKARDHGVFVATLSDKFGSLGIVGSVICRVDNQCLIYESVVMSCRAMGFGLESLLISMPVATFTGIHTLVGTFTASERNSPCADLFHNAGFVKASDHQWYRPVSAGKLTYPTWLHLSGSGEKQSVVTERGEPSTQATV</sequence>
<dbReference type="EMBL" id="LAPT01000006">
    <property type="protein sequence ID" value="PXF32850.1"/>
    <property type="molecule type" value="Genomic_DNA"/>
</dbReference>
<dbReference type="InterPro" id="IPR036412">
    <property type="entry name" value="HAD-like_sf"/>
</dbReference>
<dbReference type="Gene3D" id="3.40.50.1110">
    <property type="entry name" value="SGNH hydrolase"/>
    <property type="match status" value="1"/>
</dbReference>
<evidence type="ECO:0000313" key="2">
    <source>
        <dbReference type="Proteomes" id="UP000248090"/>
    </source>
</evidence>
<proteinExistence type="predicted"/>
<dbReference type="Gene3D" id="3.40.630.30">
    <property type="match status" value="1"/>
</dbReference>
<dbReference type="InterPro" id="IPR023214">
    <property type="entry name" value="HAD_sf"/>
</dbReference>
<dbReference type="InterPro" id="IPR016181">
    <property type="entry name" value="Acyl_CoA_acyltransferase"/>
</dbReference>
<dbReference type="InterPro" id="IPR036514">
    <property type="entry name" value="SGNH_hydro_sf"/>
</dbReference>
<comment type="caution">
    <text evidence="1">The sequence shown here is derived from an EMBL/GenBank/DDBJ whole genome shotgun (WGS) entry which is preliminary data.</text>
</comment>
<protein>
    <recommendedName>
        <fullName evidence="3">HAD-IIIC family phosphatase</fullName>
    </recommendedName>
</protein>
<organism evidence="1 2">
    <name type="scientific">Pokkaliibacter plantistimulans</name>
    <dbReference type="NCBI Taxonomy" id="1635171"/>
    <lineage>
        <taxon>Bacteria</taxon>
        <taxon>Pseudomonadati</taxon>
        <taxon>Pseudomonadota</taxon>
        <taxon>Gammaproteobacteria</taxon>
        <taxon>Oceanospirillales</taxon>
        <taxon>Balneatrichaceae</taxon>
        <taxon>Pokkaliibacter</taxon>
    </lineage>
</organism>
<evidence type="ECO:0008006" key="3">
    <source>
        <dbReference type="Google" id="ProtNLM"/>
    </source>
</evidence>
<dbReference type="Proteomes" id="UP000248090">
    <property type="component" value="Unassembled WGS sequence"/>
</dbReference>